<dbReference type="Pfam" id="PF00096">
    <property type="entry name" value="zf-C2H2"/>
    <property type="match status" value="1"/>
</dbReference>
<dbReference type="SUPFAM" id="SSF57667">
    <property type="entry name" value="beta-beta-alpha zinc fingers"/>
    <property type="match status" value="1"/>
</dbReference>
<evidence type="ECO:0000256" key="6">
    <source>
        <dbReference type="ARBA" id="ARBA00022833"/>
    </source>
</evidence>
<proteinExistence type="inferred from homology"/>
<dbReference type="SMART" id="SM00355">
    <property type="entry name" value="ZnF_C2H2"/>
    <property type="match status" value="1"/>
</dbReference>
<organism evidence="11 12">
    <name type="scientific">Chaetops frenatus</name>
    <name type="common">Rufous rock-jumper</name>
    <dbReference type="NCBI Taxonomy" id="221966"/>
    <lineage>
        <taxon>Eukaryota</taxon>
        <taxon>Metazoa</taxon>
        <taxon>Chordata</taxon>
        <taxon>Craniata</taxon>
        <taxon>Vertebrata</taxon>
        <taxon>Euteleostomi</taxon>
        <taxon>Archelosauria</taxon>
        <taxon>Archosauria</taxon>
        <taxon>Dinosauria</taxon>
        <taxon>Saurischia</taxon>
        <taxon>Theropoda</taxon>
        <taxon>Coelurosauria</taxon>
        <taxon>Aves</taxon>
        <taxon>Neognathae</taxon>
        <taxon>Neoaves</taxon>
        <taxon>Telluraves</taxon>
        <taxon>Australaves</taxon>
        <taxon>Passeriformes</taxon>
        <taxon>Picathartidae</taxon>
        <taxon>Chaetops</taxon>
    </lineage>
</organism>
<dbReference type="Proteomes" id="UP000563107">
    <property type="component" value="Unassembled WGS sequence"/>
</dbReference>
<keyword evidence="12" id="KW-1185">Reference proteome</keyword>
<name>A0A7L3EF93_9PASS</name>
<evidence type="ECO:0000256" key="1">
    <source>
        <dbReference type="ARBA" id="ARBA00004123"/>
    </source>
</evidence>
<reference evidence="11 12" key="1">
    <citation type="submission" date="2019-09" db="EMBL/GenBank/DDBJ databases">
        <title>Bird 10,000 Genomes (B10K) Project - Family phase.</title>
        <authorList>
            <person name="Zhang G."/>
        </authorList>
    </citation>
    <scope>NUCLEOTIDE SEQUENCE [LARGE SCALE GENOMIC DNA]</scope>
    <source>
        <strain evidence="11">B10K-DU-012-41</strain>
    </source>
</reference>
<evidence type="ECO:0000256" key="3">
    <source>
        <dbReference type="ARBA" id="ARBA00022723"/>
    </source>
</evidence>
<evidence type="ECO:0000256" key="2">
    <source>
        <dbReference type="ARBA" id="ARBA00006991"/>
    </source>
</evidence>
<keyword evidence="5 9" id="KW-0863">Zinc-finger</keyword>
<dbReference type="AlphaFoldDB" id="A0A7L3EF93"/>
<dbReference type="EMBL" id="VZTR01020101">
    <property type="protein sequence ID" value="NXT67344.1"/>
    <property type="molecule type" value="Genomic_DNA"/>
</dbReference>
<keyword evidence="8" id="KW-0539">Nucleus</keyword>
<dbReference type="GO" id="GO:0000978">
    <property type="term" value="F:RNA polymerase II cis-regulatory region sequence-specific DNA binding"/>
    <property type="evidence" value="ECO:0007669"/>
    <property type="project" value="TreeGrafter"/>
</dbReference>
<keyword evidence="7" id="KW-0238">DNA-binding</keyword>
<evidence type="ECO:0000259" key="10">
    <source>
        <dbReference type="PROSITE" id="PS50157"/>
    </source>
</evidence>
<dbReference type="FunFam" id="3.30.160.60:FF:000047">
    <property type="entry name" value="zinc finger protein OZF"/>
    <property type="match status" value="1"/>
</dbReference>
<comment type="caution">
    <text evidence="11">The sequence shown here is derived from an EMBL/GenBank/DDBJ whole genome shotgun (WGS) entry which is preliminary data.</text>
</comment>
<comment type="similarity">
    <text evidence="2">Belongs to the krueppel C2H2-type zinc-finger protein family.</text>
</comment>
<dbReference type="GO" id="GO:0008270">
    <property type="term" value="F:zinc ion binding"/>
    <property type="evidence" value="ECO:0007669"/>
    <property type="project" value="UniProtKB-KW"/>
</dbReference>
<keyword evidence="4" id="KW-0677">Repeat</keyword>
<feature type="domain" description="C2H2-type" evidence="10">
    <location>
        <begin position="19"/>
        <end position="46"/>
    </location>
</feature>
<evidence type="ECO:0000313" key="11">
    <source>
        <dbReference type="EMBL" id="NXT67344.1"/>
    </source>
</evidence>
<protein>
    <submittedName>
        <fullName evidence="11">ZN544 protein</fullName>
    </submittedName>
</protein>
<dbReference type="GO" id="GO:0000981">
    <property type="term" value="F:DNA-binding transcription factor activity, RNA polymerase II-specific"/>
    <property type="evidence" value="ECO:0007669"/>
    <property type="project" value="TreeGrafter"/>
</dbReference>
<dbReference type="PANTHER" id="PTHR23226">
    <property type="entry name" value="ZINC FINGER AND SCAN DOMAIN-CONTAINING"/>
    <property type="match status" value="1"/>
</dbReference>
<evidence type="ECO:0000256" key="5">
    <source>
        <dbReference type="ARBA" id="ARBA00022771"/>
    </source>
</evidence>
<dbReference type="InterPro" id="IPR036236">
    <property type="entry name" value="Znf_C2H2_sf"/>
</dbReference>
<accession>A0A7L3EF93</accession>
<dbReference type="GO" id="GO:0005634">
    <property type="term" value="C:nucleus"/>
    <property type="evidence" value="ECO:0007669"/>
    <property type="project" value="UniProtKB-SubCell"/>
</dbReference>
<comment type="subcellular location">
    <subcellularLocation>
        <location evidence="1">Nucleus</location>
    </subcellularLocation>
</comment>
<sequence>RSSQSSELGEKPQDGEKLHKCLECGKGFRYNSDLIQHQRIHTEERPYECGECGK</sequence>
<dbReference type="PROSITE" id="PS50157">
    <property type="entry name" value="ZINC_FINGER_C2H2_2"/>
    <property type="match status" value="1"/>
</dbReference>
<dbReference type="Gene3D" id="3.30.160.60">
    <property type="entry name" value="Classic Zinc Finger"/>
    <property type="match status" value="2"/>
</dbReference>
<dbReference type="PROSITE" id="PS00028">
    <property type="entry name" value="ZINC_FINGER_C2H2_1"/>
    <property type="match status" value="1"/>
</dbReference>
<evidence type="ECO:0000313" key="12">
    <source>
        <dbReference type="Proteomes" id="UP000563107"/>
    </source>
</evidence>
<evidence type="ECO:0000256" key="8">
    <source>
        <dbReference type="ARBA" id="ARBA00023242"/>
    </source>
</evidence>
<feature type="non-terminal residue" evidence="11">
    <location>
        <position position="1"/>
    </location>
</feature>
<gene>
    <name evidence="11" type="primary">Znf544</name>
    <name evidence="11" type="ORF">CHAFRE_R00577</name>
</gene>
<feature type="non-terminal residue" evidence="11">
    <location>
        <position position="54"/>
    </location>
</feature>
<dbReference type="PANTHER" id="PTHR23226:SF366">
    <property type="entry name" value="ZINC FINGER PROTEIN ZFP2"/>
    <property type="match status" value="1"/>
</dbReference>
<keyword evidence="3" id="KW-0479">Metal-binding</keyword>
<keyword evidence="6" id="KW-0862">Zinc</keyword>
<evidence type="ECO:0000256" key="9">
    <source>
        <dbReference type="PROSITE-ProRule" id="PRU00042"/>
    </source>
</evidence>
<dbReference type="InterPro" id="IPR013087">
    <property type="entry name" value="Znf_C2H2_type"/>
</dbReference>
<evidence type="ECO:0000256" key="4">
    <source>
        <dbReference type="ARBA" id="ARBA00022737"/>
    </source>
</evidence>
<evidence type="ECO:0000256" key="7">
    <source>
        <dbReference type="ARBA" id="ARBA00023125"/>
    </source>
</evidence>